<dbReference type="EMBL" id="LR797190">
    <property type="protein sequence ID" value="CAB4192452.1"/>
    <property type="molecule type" value="Genomic_DNA"/>
</dbReference>
<dbReference type="Pfam" id="PF11367">
    <property type="entry name" value="Tail_completion_gp17"/>
    <property type="match status" value="1"/>
</dbReference>
<gene>
    <name evidence="1" type="ORF">UFOVP1236_37</name>
</gene>
<organism evidence="1">
    <name type="scientific">uncultured Caudovirales phage</name>
    <dbReference type="NCBI Taxonomy" id="2100421"/>
    <lineage>
        <taxon>Viruses</taxon>
        <taxon>Duplodnaviria</taxon>
        <taxon>Heunggongvirae</taxon>
        <taxon>Uroviricota</taxon>
        <taxon>Caudoviricetes</taxon>
        <taxon>Peduoviridae</taxon>
        <taxon>Maltschvirus</taxon>
        <taxon>Maltschvirus maltsch</taxon>
    </lineage>
</organism>
<name>A0A6J5R9L5_9CAUD</name>
<dbReference type="InterPro" id="IPR021508">
    <property type="entry name" value="Gp17-like"/>
</dbReference>
<reference evidence="1" key="1">
    <citation type="submission" date="2020-05" db="EMBL/GenBank/DDBJ databases">
        <authorList>
            <person name="Chiriac C."/>
            <person name="Salcher M."/>
            <person name="Ghai R."/>
            <person name="Kavagutti S V."/>
        </authorList>
    </citation>
    <scope>NUCLEOTIDE SEQUENCE</scope>
</reference>
<accession>A0A6J5R9L5</accession>
<dbReference type="Gene3D" id="3.30.2000.30">
    <property type="match status" value="1"/>
</dbReference>
<sequence length="155" mass="17193">MFTVSQEPLIAFVDAFKAPIAADAVLLAGSTNVRALVGVYGHVSERARVAYPYVVMGQRSVDGDAGTMQRAGAHITVQLDGFSDAKGPFEIQAIASRIYALMERRPLFRVPGFDVIDGSLHREFCDYYDEPDDDKPGARLYRSVQRWVVEIHEQS</sequence>
<dbReference type="InterPro" id="IPR053745">
    <property type="entry name" value="Viral_Tail_Comp_sf"/>
</dbReference>
<evidence type="ECO:0000313" key="1">
    <source>
        <dbReference type="EMBL" id="CAB4192452.1"/>
    </source>
</evidence>
<proteinExistence type="predicted"/>
<protein>
    <submittedName>
        <fullName evidence="1">Tail completion protein</fullName>
    </submittedName>
</protein>